<evidence type="ECO:0000256" key="2">
    <source>
        <dbReference type="ARBA" id="ARBA00018059"/>
    </source>
</evidence>
<evidence type="ECO:0000256" key="7">
    <source>
        <dbReference type="SAM" id="MobiDB-lite"/>
    </source>
</evidence>
<dbReference type="GO" id="GO:0003743">
    <property type="term" value="F:translation initiation factor activity"/>
    <property type="evidence" value="ECO:0007669"/>
    <property type="project" value="UniProtKB-KW"/>
</dbReference>
<dbReference type="Pfam" id="PF02020">
    <property type="entry name" value="W2"/>
    <property type="match status" value="1"/>
</dbReference>
<name>A0A6A7G5R4_9CRUS</name>
<dbReference type="GO" id="GO:0071074">
    <property type="term" value="F:eukaryotic initiation factor eIF2 binding"/>
    <property type="evidence" value="ECO:0007669"/>
    <property type="project" value="TreeGrafter"/>
</dbReference>
<dbReference type="SUPFAM" id="SSF100966">
    <property type="entry name" value="Translation initiation factor 2 beta, aIF2beta, N-terminal domain"/>
    <property type="match status" value="1"/>
</dbReference>
<reference evidence="9" key="1">
    <citation type="submission" date="2017-11" db="EMBL/GenBank/DDBJ databases">
        <title>The sensing device of the deep-sea amphipod.</title>
        <authorList>
            <person name="Kobayashi H."/>
            <person name="Nagahama T."/>
            <person name="Arai W."/>
            <person name="Sasagawa Y."/>
            <person name="Umeda M."/>
            <person name="Hayashi T."/>
            <person name="Nikaido I."/>
            <person name="Watanabe H."/>
            <person name="Oguri K."/>
            <person name="Kitazato H."/>
            <person name="Fujioka K."/>
            <person name="Kido Y."/>
            <person name="Takami H."/>
        </authorList>
    </citation>
    <scope>NUCLEOTIDE SEQUENCE</scope>
    <source>
        <tissue evidence="9">Whole body</tissue>
    </source>
</reference>
<dbReference type="Gene3D" id="2.20.25.350">
    <property type="match status" value="1"/>
</dbReference>
<dbReference type="GO" id="GO:0005092">
    <property type="term" value="F:GDP-dissociation inhibitor activity"/>
    <property type="evidence" value="ECO:0007669"/>
    <property type="project" value="TreeGrafter"/>
</dbReference>
<comment type="similarity">
    <text evidence="1">Belongs to the eIF-2-beta/eIF-5 family.</text>
</comment>
<feature type="compositionally biased region" description="Polar residues" evidence="7">
    <location>
        <begin position="172"/>
        <end position="182"/>
    </location>
</feature>
<organism evidence="9">
    <name type="scientific">Hirondellea gigas</name>
    <dbReference type="NCBI Taxonomy" id="1518452"/>
    <lineage>
        <taxon>Eukaryota</taxon>
        <taxon>Metazoa</taxon>
        <taxon>Ecdysozoa</taxon>
        <taxon>Arthropoda</taxon>
        <taxon>Crustacea</taxon>
        <taxon>Multicrustacea</taxon>
        <taxon>Malacostraca</taxon>
        <taxon>Eumalacostraca</taxon>
        <taxon>Peracarida</taxon>
        <taxon>Amphipoda</taxon>
        <taxon>Amphilochidea</taxon>
        <taxon>Lysianassida</taxon>
        <taxon>Lysianassidira</taxon>
        <taxon>Lysianassoidea</taxon>
        <taxon>Lysianassidae</taxon>
        <taxon>Hirondellea</taxon>
    </lineage>
</organism>
<dbReference type="FunFam" id="3.30.30.170:FF:000002">
    <property type="entry name" value="Eukaryotic translation initiation factor 5"/>
    <property type="match status" value="1"/>
</dbReference>
<sequence>MINIGGDKNDASYRYKMPRLATKIEGRGNGIKTLIVNMTDVAKALQIHPQYTTKYFGIELGAQSKFEKKTDRAIVNGAHDAPDLAVILEKFIEGFILCQRCRLPELTMNVDVKRERITSDCASCGWSGPLGVGHRLSTFILKHPPAGQKGKKGAESKQDRKARKLAERHQNPKVSTTSSQKLPNDPETIEWHTNPSKEASILRREEEMKSMGVAQALTGGDDDVKSTRKTKKTGARKASPHEILREMLENDETTVSDLTSEVQRLEIARGFDRQKRMKIIFEAMFDVFDPKQIVSQIKRRKIFLAKYSVEKADASVFISSLEEMIGISNPKLLKRTPIIFQELYDCDILDEEQILNWHQSAPESSWIVDVQTAKEIREECQPFIDWLQSADSDDSDGSDDD</sequence>
<dbReference type="PANTHER" id="PTHR23001:SF7">
    <property type="entry name" value="EUKARYOTIC TRANSLATION INITIATION FACTOR 5"/>
    <property type="match status" value="1"/>
</dbReference>
<keyword evidence="4" id="KW-0547">Nucleotide-binding</keyword>
<dbReference type="InterPro" id="IPR016024">
    <property type="entry name" value="ARM-type_fold"/>
</dbReference>
<dbReference type="Gene3D" id="3.30.30.170">
    <property type="match status" value="1"/>
</dbReference>
<dbReference type="Pfam" id="PF01873">
    <property type="entry name" value="eIF-5_eIF-2B"/>
    <property type="match status" value="1"/>
</dbReference>
<dbReference type="Gene3D" id="1.25.40.180">
    <property type="match status" value="1"/>
</dbReference>
<dbReference type="PANTHER" id="PTHR23001">
    <property type="entry name" value="EUKARYOTIC TRANSLATION INITIATION FACTOR"/>
    <property type="match status" value="1"/>
</dbReference>
<dbReference type="InterPro" id="IPR016189">
    <property type="entry name" value="Transl_init_fac_IF2/IF5_N"/>
</dbReference>
<dbReference type="InterPro" id="IPR002735">
    <property type="entry name" value="Transl_init_fac_IF2/IF5_dom"/>
</dbReference>
<dbReference type="GO" id="GO:0005829">
    <property type="term" value="C:cytosol"/>
    <property type="evidence" value="ECO:0007669"/>
    <property type="project" value="TreeGrafter"/>
</dbReference>
<feature type="region of interest" description="Disordered" evidence="7">
    <location>
        <begin position="217"/>
        <end position="237"/>
    </location>
</feature>
<evidence type="ECO:0000256" key="6">
    <source>
        <dbReference type="ARBA" id="ARBA00023134"/>
    </source>
</evidence>
<protein>
    <recommendedName>
        <fullName evidence="2">Eukaryotic translation initiation factor 5</fullName>
    </recommendedName>
</protein>
<dbReference type="InterPro" id="IPR003307">
    <property type="entry name" value="W2_domain"/>
</dbReference>
<feature type="compositionally biased region" description="Basic and acidic residues" evidence="7">
    <location>
        <begin position="152"/>
        <end position="170"/>
    </location>
</feature>
<evidence type="ECO:0000256" key="1">
    <source>
        <dbReference type="ARBA" id="ARBA00010397"/>
    </source>
</evidence>
<dbReference type="InterPro" id="IPR045196">
    <property type="entry name" value="IF2/IF5"/>
</dbReference>
<keyword evidence="3 9" id="KW-0396">Initiation factor</keyword>
<feature type="region of interest" description="Disordered" evidence="7">
    <location>
        <begin position="142"/>
        <end position="194"/>
    </location>
</feature>
<dbReference type="SMART" id="SM00515">
    <property type="entry name" value="eIF5C"/>
    <property type="match status" value="1"/>
</dbReference>
<feature type="domain" description="W2" evidence="8">
    <location>
        <begin position="234"/>
        <end position="397"/>
    </location>
</feature>
<evidence type="ECO:0000256" key="5">
    <source>
        <dbReference type="ARBA" id="ARBA00022917"/>
    </source>
</evidence>
<dbReference type="GO" id="GO:0005525">
    <property type="term" value="F:GTP binding"/>
    <property type="evidence" value="ECO:0007669"/>
    <property type="project" value="UniProtKB-KW"/>
</dbReference>
<dbReference type="EMBL" id="IACT01007279">
    <property type="protein sequence ID" value="LAC26397.1"/>
    <property type="molecule type" value="mRNA"/>
</dbReference>
<evidence type="ECO:0000313" key="9">
    <source>
        <dbReference type="EMBL" id="LAC26397.1"/>
    </source>
</evidence>
<accession>A0A6A7G5R4</accession>
<evidence type="ECO:0000256" key="3">
    <source>
        <dbReference type="ARBA" id="ARBA00022540"/>
    </source>
</evidence>
<dbReference type="PROSITE" id="PS51363">
    <property type="entry name" value="W2"/>
    <property type="match status" value="1"/>
</dbReference>
<dbReference type="CDD" id="cd11561">
    <property type="entry name" value="W2_eIF5"/>
    <property type="match status" value="1"/>
</dbReference>
<evidence type="ECO:0000259" key="8">
    <source>
        <dbReference type="PROSITE" id="PS51363"/>
    </source>
</evidence>
<dbReference type="AlphaFoldDB" id="A0A6A7G5R4"/>
<evidence type="ECO:0000256" key="4">
    <source>
        <dbReference type="ARBA" id="ARBA00022741"/>
    </source>
</evidence>
<keyword evidence="5" id="KW-0648">Protein biosynthesis</keyword>
<proteinExistence type="evidence at transcript level"/>
<dbReference type="SUPFAM" id="SSF48371">
    <property type="entry name" value="ARM repeat"/>
    <property type="match status" value="1"/>
</dbReference>
<dbReference type="SMART" id="SM00653">
    <property type="entry name" value="eIF2B_5"/>
    <property type="match status" value="1"/>
</dbReference>
<dbReference type="GO" id="GO:0001732">
    <property type="term" value="P:formation of cytoplasmic translation initiation complex"/>
    <property type="evidence" value="ECO:0007669"/>
    <property type="project" value="TreeGrafter"/>
</dbReference>
<keyword evidence="6" id="KW-0342">GTP-binding</keyword>